<proteinExistence type="predicted"/>
<feature type="region of interest" description="Disordered" evidence="1">
    <location>
        <begin position="145"/>
        <end position="223"/>
    </location>
</feature>
<feature type="compositionally biased region" description="Low complexity" evidence="1">
    <location>
        <begin position="164"/>
        <end position="173"/>
    </location>
</feature>
<dbReference type="PANTHER" id="PTHR33312">
    <property type="entry name" value="MEMBRANE-ASSOCIATED KINASE REGULATOR 4-RELATED"/>
    <property type="match status" value="1"/>
</dbReference>
<feature type="compositionally biased region" description="Basic and acidic residues" evidence="1">
    <location>
        <begin position="1"/>
        <end position="32"/>
    </location>
</feature>
<protein>
    <recommendedName>
        <fullName evidence="4">BRI1 kinase inhibitor 1-like</fullName>
    </recommendedName>
</protein>
<dbReference type="PANTHER" id="PTHR33312:SF19">
    <property type="entry name" value="BRI1 KINASE INHIBITOR 1"/>
    <property type="match status" value="1"/>
</dbReference>
<dbReference type="GO" id="GO:0019210">
    <property type="term" value="F:kinase inhibitor activity"/>
    <property type="evidence" value="ECO:0007669"/>
    <property type="project" value="InterPro"/>
</dbReference>
<dbReference type="GO" id="GO:0005886">
    <property type="term" value="C:plasma membrane"/>
    <property type="evidence" value="ECO:0007669"/>
    <property type="project" value="InterPro"/>
</dbReference>
<reference evidence="2 3" key="1">
    <citation type="submission" date="2024-01" db="EMBL/GenBank/DDBJ databases">
        <title>The genomes of 5 underutilized Papilionoideae crops provide insights into root nodulation and disease resistanc.</title>
        <authorList>
            <person name="Yuan L."/>
        </authorList>
    </citation>
    <scope>NUCLEOTIDE SEQUENCE [LARGE SCALE GENOMIC DNA]</scope>
    <source>
        <strain evidence="2">ZHUSHIDOU_FW_LH</strain>
        <tissue evidence="2">Leaf</tissue>
    </source>
</reference>
<evidence type="ECO:0000313" key="2">
    <source>
        <dbReference type="EMBL" id="KAK7291122.1"/>
    </source>
</evidence>
<keyword evidence="3" id="KW-1185">Reference proteome</keyword>
<evidence type="ECO:0008006" key="4">
    <source>
        <dbReference type="Google" id="ProtNLM"/>
    </source>
</evidence>
<feature type="region of interest" description="Disordered" evidence="1">
    <location>
        <begin position="1"/>
        <end position="56"/>
    </location>
</feature>
<dbReference type="InterPro" id="IPR039620">
    <property type="entry name" value="BKI1/MAKR1/3/4"/>
</dbReference>
<evidence type="ECO:0000256" key="1">
    <source>
        <dbReference type="SAM" id="MobiDB-lite"/>
    </source>
</evidence>
<feature type="compositionally biased region" description="Basic and acidic residues" evidence="1">
    <location>
        <begin position="208"/>
        <end position="223"/>
    </location>
</feature>
<name>A0AAN9PB09_CROPI</name>
<feature type="compositionally biased region" description="Polar residues" evidence="1">
    <location>
        <begin position="145"/>
        <end position="163"/>
    </location>
</feature>
<dbReference type="EMBL" id="JAYWIO010000001">
    <property type="protein sequence ID" value="KAK7291122.1"/>
    <property type="molecule type" value="Genomic_DNA"/>
</dbReference>
<feature type="compositionally biased region" description="Low complexity" evidence="1">
    <location>
        <begin position="38"/>
        <end position="56"/>
    </location>
</feature>
<evidence type="ECO:0000313" key="3">
    <source>
        <dbReference type="Proteomes" id="UP001372338"/>
    </source>
</evidence>
<comment type="caution">
    <text evidence="2">The sequence shown here is derived from an EMBL/GenBank/DDBJ whole genome shotgun (WGS) entry which is preliminary data.</text>
</comment>
<dbReference type="AlphaFoldDB" id="A0AAN9PB09"/>
<organism evidence="2 3">
    <name type="scientific">Crotalaria pallida</name>
    <name type="common">Smooth rattlebox</name>
    <name type="synonym">Crotalaria striata</name>
    <dbReference type="NCBI Taxonomy" id="3830"/>
    <lineage>
        <taxon>Eukaryota</taxon>
        <taxon>Viridiplantae</taxon>
        <taxon>Streptophyta</taxon>
        <taxon>Embryophyta</taxon>
        <taxon>Tracheophyta</taxon>
        <taxon>Spermatophyta</taxon>
        <taxon>Magnoliopsida</taxon>
        <taxon>eudicotyledons</taxon>
        <taxon>Gunneridae</taxon>
        <taxon>Pentapetalae</taxon>
        <taxon>rosids</taxon>
        <taxon>fabids</taxon>
        <taxon>Fabales</taxon>
        <taxon>Fabaceae</taxon>
        <taxon>Papilionoideae</taxon>
        <taxon>50 kb inversion clade</taxon>
        <taxon>genistoids sensu lato</taxon>
        <taxon>core genistoids</taxon>
        <taxon>Crotalarieae</taxon>
        <taxon>Crotalaria</taxon>
    </lineage>
</organism>
<feature type="compositionally biased region" description="Low complexity" evidence="1">
    <location>
        <begin position="182"/>
        <end position="193"/>
    </location>
</feature>
<gene>
    <name evidence="2" type="ORF">RIF29_06026</name>
</gene>
<sequence>MEIHQHQKNIENDVMKKQIEGGGEKLRQESKQDQQALSKKPSSSPTPSASSSPTHEFSFTISLNSCSSSSTTTLLDDKSKAQPSSSSLALDLSPADDIFFHGHLLPLHFLSHLPSSSRSSTNSMDSFTLPIRELLHDDNENITKDNNSISCSTSNRSNFSIDTNNNRESSNNNIGTTKVEGNNNNKKSKPSFSLFGLSSKGHNNKGCQVREKQEEDKEKQKKKQLKFDVIHALKKYIRIVLFKGRKEKVRLHGQSSQSYSYSSGNVTPRNKQELRGWRGQFSAPASMRTSPTNSGLLLATSALPPANDSTMEELQAAIQAAIAHCKNSIAKEEKLKC</sequence>
<accession>A0AAN9PB09</accession>
<dbReference type="Proteomes" id="UP001372338">
    <property type="component" value="Unassembled WGS sequence"/>
</dbReference>